<dbReference type="Gene3D" id="1.20.144.10">
    <property type="entry name" value="Phosphatidic acid phosphatase type 2/haloperoxidase"/>
    <property type="match status" value="1"/>
</dbReference>
<dbReference type="AlphaFoldDB" id="A0A3T0SYM7"/>
<evidence type="ECO:0000313" key="4">
    <source>
        <dbReference type="Proteomes" id="UP000285317"/>
    </source>
</evidence>
<dbReference type="InterPro" id="IPR000326">
    <property type="entry name" value="PAP2/HPO"/>
</dbReference>
<keyword evidence="1" id="KW-0812">Transmembrane</keyword>
<dbReference type="InterPro" id="IPR036938">
    <property type="entry name" value="PAP2/HPO_sf"/>
</dbReference>
<dbReference type="CDD" id="cd03392">
    <property type="entry name" value="PAP2_like_2"/>
    <property type="match status" value="1"/>
</dbReference>
<name>A0A3T0SYM7_9MICO</name>
<dbReference type="SMART" id="SM00014">
    <property type="entry name" value="acidPPc"/>
    <property type="match status" value="1"/>
</dbReference>
<dbReference type="PANTHER" id="PTHR14969">
    <property type="entry name" value="SPHINGOSINE-1-PHOSPHATE PHOSPHOHYDROLASE"/>
    <property type="match status" value="1"/>
</dbReference>
<reference evidence="3 4" key="1">
    <citation type="submission" date="2018-03" db="EMBL/GenBank/DDBJ databases">
        <title>Bacteriophage NCPPB3778 and a type I-E CRISPR drive the evolution of the US Biological Select Agent, Rathayibacter toxicus.</title>
        <authorList>
            <person name="Davis E.W.II."/>
            <person name="Tabima J.F."/>
            <person name="Weisberg A.J."/>
            <person name="Dantas Lopes L."/>
            <person name="Wiseman M.S."/>
            <person name="Wiseman M.S."/>
            <person name="Pupko T."/>
            <person name="Belcher M.S."/>
            <person name="Sechler A.J."/>
            <person name="Tancos M.A."/>
            <person name="Schroeder B.K."/>
            <person name="Murray T.D."/>
            <person name="Luster D.G."/>
            <person name="Schneider W.L."/>
            <person name="Rogers E."/>
            <person name="Andreote F.D."/>
            <person name="Grunwald N.J."/>
            <person name="Putnam M.L."/>
            <person name="Chang J.H."/>
        </authorList>
    </citation>
    <scope>NUCLEOTIDE SEQUENCE [LARGE SCALE GENOMIC DNA]</scope>
    <source>
        <strain evidence="3 4">DSM 15932</strain>
    </source>
</reference>
<dbReference type="KEGG" id="rfs:C1I64_05050"/>
<feature type="transmembrane region" description="Helical" evidence="1">
    <location>
        <begin position="88"/>
        <end position="109"/>
    </location>
</feature>
<evidence type="ECO:0000259" key="2">
    <source>
        <dbReference type="SMART" id="SM00014"/>
    </source>
</evidence>
<evidence type="ECO:0000256" key="1">
    <source>
        <dbReference type="SAM" id="Phobius"/>
    </source>
</evidence>
<proteinExistence type="predicted"/>
<feature type="transmembrane region" description="Helical" evidence="1">
    <location>
        <begin position="116"/>
        <end position="136"/>
    </location>
</feature>
<keyword evidence="1" id="KW-1133">Transmembrane helix</keyword>
<feature type="transmembrane region" description="Helical" evidence="1">
    <location>
        <begin position="156"/>
        <end position="176"/>
    </location>
</feature>
<accession>A0A3T0SYM7</accession>
<dbReference type="Pfam" id="PF01569">
    <property type="entry name" value="PAP2"/>
    <property type="match status" value="1"/>
</dbReference>
<feature type="transmembrane region" description="Helical" evidence="1">
    <location>
        <begin position="31"/>
        <end position="54"/>
    </location>
</feature>
<protein>
    <submittedName>
        <fullName evidence="3">Phosphoesterase</fullName>
    </submittedName>
</protein>
<dbReference type="EMBL" id="CP028137">
    <property type="protein sequence ID" value="AZZ51471.1"/>
    <property type="molecule type" value="Genomic_DNA"/>
</dbReference>
<keyword evidence="1" id="KW-0472">Membrane</keyword>
<organism evidence="3 4">
    <name type="scientific">Rathayibacter festucae DSM 15932</name>
    <dbReference type="NCBI Taxonomy" id="1328866"/>
    <lineage>
        <taxon>Bacteria</taxon>
        <taxon>Bacillati</taxon>
        <taxon>Actinomycetota</taxon>
        <taxon>Actinomycetes</taxon>
        <taxon>Micrococcales</taxon>
        <taxon>Microbacteriaceae</taxon>
        <taxon>Rathayibacter</taxon>
    </lineage>
</organism>
<sequence>MSTAALSPSARFHQRFLVEQREMTEPARRRLMRAGGGSVAVGLVLFAALIVQVATGTGLAALDPAVSEWFRAKRFAEGTVVMDTLATVFGPVFLPIIILGVLVLWIALARHLWRPLLLAGGMITGMLSVQLAAHLVQRMRPPVEYMLLGADGTFSFPSGHVTGVCDFFLITTFLLASRRSSPVWAIGGFALSLGMIAGQVVARLYLGYHWLTDTLASVALALVMLGSVVLIDTWRTAVVRGEID</sequence>
<gene>
    <name evidence="3" type="ORF">C1I64_05050</name>
</gene>
<dbReference type="RefSeq" id="WP_127886419.1">
    <property type="nucleotide sequence ID" value="NZ_CP028137.1"/>
</dbReference>
<feature type="transmembrane region" description="Helical" evidence="1">
    <location>
        <begin position="208"/>
        <end position="231"/>
    </location>
</feature>
<dbReference type="Proteomes" id="UP000285317">
    <property type="component" value="Chromosome"/>
</dbReference>
<dbReference type="SUPFAM" id="SSF48317">
    <property type="entry name" value="Acid phosphatase/Vanadium-dependent haloperoxidase"/>
    <property type="match status" value="1"/>
</dbReference>
<feature type="transmembrane region" description="Helical" evidence="1">
    <location>
        <begin position="183"/>
        <end position="202"/>
    </location>
</feature>
<feature type="domain" description="Phosphatidic acid phosphatase type 2/haloperoxidase" evidence="2">
    <location>
        <begin position="114"/>
        <end position="229"/>
    </location>
</feature>
<dbReference type="PANTHER" id="PTHR14969:SF13">
    <property type="entry name" value="AT30094P"/>
    <property type="match status" value="1"/>
</dbReference>
<evidence type="ECO:0000313" key="3">
    <source>
        <dbReference type="EMBL" id="AZZ51471.1"/>
    </source>
</evidence>